<dbReference type="InterPro" id="IPR010987">
    <property type="entry name" value="Glutathione-S-Trfase_C-like"/>
</dbReference>
<dbReference type="SFLD" id="SFLDG00358">
    <property type="entry name" value="Main_(cytGST)"/>
    <property type="match status" value="1"/>
</dbReference>
<dbReference type="GeneID" id="111024555"/>
<dbReference type="InterPro" id="IPR045073">
    <property type="entry name" value="Omega/Tau-like"/>
</dbReference>
<proteinExistence type="inferred from homology"/>
<dbReference type="CDD" id="cd03058">
    <property type="entry name" value="GST_N_Tau"/>
    <property type="match status" value="1"/>
</dbReference>
<sequence length="227" mass="26231">MADQVKLHGTWPSPFSYRVIWALKLKDIPYEYVEENLADKSPLLLQYNPVHKKIPVLVHGGKPVCESMIILEYIDETWPHKPLLPSDPFERATARFWIKFIEDKGSAIWAVFLAEGEEEKEKARKSALEVLQTVEEQGLGVVGGKKFFGGDEINMVDLAFGWFARWLPVVEEVVDVKLLEPNAFPRLHAWTENFRNAAVIRENLPDHDQMVPRFKARREQLLQTLKK</sequence>
<comment type="catalytic activity">
    <reaction evidence="3">
        <text>RX + glutathione = an S-substituted glutathione + a halide anion + H(+)</text>
        <dbReference type="Rhea" id="RHEA:16437"/>
        <dbReference type="ChEBI" id="CHEBI:15378"/>
        <dbReference type="ChEBI" id="CHEBI:16042"/>
        <dbReference type="ChEBI" id="CHEBI:17792"/>
        <dbReference type="ChEBI" id="CHEBI:57925"/>
        <dbReference type="ChEBI" id="CHEBI:90779"/>
        <dbReference type="EC" id="2.5.1.18"/>
    </reaction>
</comment>
<dbReference type="EC" id="2.5.1.18" evidence="1"/>
<comment type="similarity">
    <text evidence="4">Belongs to the GST superfamily.</text>
</comment>
<dbReference type="FunFam" id="1.20.1050.10:FF:000012">
    <property type="entry name" value="Tau class glutathione S-transferase"/>
    <property type="match status" value="1"/>
</dbReference>
<dbReference type="InterPro" id="IPR045074">
    <property type="entry name" value="GST_C_Tau"/>
</dbReference>
<dbReference type="PROSITE" id="PS50405">
    <property type="entry name" value="GST_CTER"/>
    <property type="match status" value="1"/>
</dbReference>
<dbReference type="PANTHER" id="PTHR11260:SF679">
    <property type="entry name" value="GLUTATHIONE TRANSFERASE"/>
    <property type="match status" value="1"/>
</dbReference>
<evidence type="ECO:0000313" key="7">
    <source>
        <dbReference type="Proteomes" id="UP000504603"/>
    </source>
</evidence>
<reference evidence="8" key="1">
    <citation type="submission" date="2025-08" db="UniProtKB">
        <authorList>
            <consortium name="RefSeq"/>
        </authorList>
    </citation>
    <scope>IDENTIFICATION</scope>
    <source>
        <strain evidence="8">OHB3-1</strain>
    </source>
</reference>
<organism evidence="7 8">
    <name type="scientific">Momordica charantia</name>
    <name type="common">Bitter gourd</name>
    <name type="synonym">Balsam pear</name>
    <dbReference type="NCBI Taxonomy" id="3673"/>
    <lineage>
        <taxon>Eukaryota</taxon>
        <taxon>Viridiplantae</taxon>
        <taxon>Streptophyta</taxon>
        <taxon>Embryophyta</taxon>
        <taxon>Tracheophyta</taxon>
        <taxon>Spermatophyta</taxon>
        <taxon>Magnoliopsida</taxon>
        <taxon>eudicotyledons</taxon>
        <taxon>Gunneridae</taxon>
        <taxon>Pentapetalae</taxon>
        <taxon>rosids</taxon>
        <taxon>fabids</taxon>
        <taxon>Cucurbitales</taxon>
        <taxon>Cucurbitaceae</taxon>
        <taxon>Momordiceae</taxon>
        <taxon>Momordica</taxon>
    </lineage>
</organism>
<dbReference type="Gene3D" id="3.40.30.10">
    <property type="entry name" value="Glutaredoxin"/>
    <property type="match status" value="1"/>
</dbReference>
<dbReference type="SFLD" id="SFLDG01152">
    <property type="entry name" value="Main.3:_Omega-_and_Tau-like"/>
    <property type="match status" value="1"/>
</dbReference>
<dbReference type="Proteomes" id="UP000504603">
    <property type="component" value="Unplaced"/>
</dbReference>
<dbReference type="SFLD" id="SFLDS00019">
    <property type="entry name" value="Glutathione_Transferase_(cytos"/>
    <property type="match status" value="1"/>
</dbReference>
<evidence type="ECO:0000256" key="4">
    <source>
        <dbReference type="RuleBase" id="RU003494"/>
    </source>
</evidence>
<evidence type="ECO:0000259" key="5">
    <source>
        <dbReference type="PROSITE" id="PS50404"/>
    </source>
</evidence>
<dbReference type="Pfam" id="PF00043">
    <property type="entry name" value="GST_C"/>
    <property type="match status" value="1"/>
</dbReference>
<dbReference type="AlphaFoldDB" id="A0A6J1DY14"/>
<dbReference type="CDD" id="cd03185">
    <property type="entry name" value="GST_C_Tau"/>
    <property type="match status" value="1"/>
</dbReference>
<feature type="domain" description="GST N-terminal" evidence="5">
    <location>
        <begin position="3"/>
        <end position="82"/>
    </location>
</feature>
<dbReference type="OrthoDB" id="4951845at2759"/>
<name>A0A6J1DY14_MOMCH</name>
<dbReference type="InterPro" id="IPR004045">
    <property type="entry name" value="Glutathione_S-Trfase_N"/>
</dbReference>
<dbReference type="SUPFAM" id="SSF47616">
    <property type="entry name" value="GST C-terminal domain-like"/>
    <property type="match status" value="1"/>
</dbReference>
<accession>A0A6J1DY14</accession>
<dbReference type="Gene3D" id="1.20.1050.10">
    <property type="match status" value="1"/>
</dbReference>
<dbReference type="InterPro" id="IPR040079">
    <property type="entry name" value="Glutathione_S-Trfase"/>
</dbReference>
<dbReference type="InterPro" id="IPR004046">
    <property type="entry name" value="GST_C"/>
</dbReference>
<dbReference type="PANTHER" id="PTHR11260">
    <property type="entry name" value="GLUTATHIONE S-TRANSFERASE, GST, SUPERFAMILY, GST DOMAIN CONTAINING"/>
    <property type="match status" value="1"/>
</dbReference>
<dbReference type="SMR" id="A0A6J1DY14"/>
<dbReference type="GO" id="GO:0006749">
    <property type="term" value="P:glutathione metabolic process"/>
    <property type="evidence" value="ECO:0007669"/>
    <property type="project" value="InterPro"/>
</dbReference>
<gene>
    <name evidence="8" type="primary">LOC111024555</name>
</gene>
<dbReference type="GO" id="GO:0004364">
    <property type="term" value="F:glutathione transferase activity"/>
    <property type="evidence" value="ECO:0007669"/>
    <property type="project" value="UniProtKB-EC"/>
</dbReference>
<dbReference type="FunFam" id="3.40.30.10:FF:000014">
    <property type="entry name" value="Tau class glutathione S-transferase"/>
    <property type="match status" value="1"/>
</dbReference>
<dbReference type="GO" id="GO:0005737">
    <property type="term" value="C:cytoplasm"/>
    <property type="evidence" value="ECO:0007669"/>
    <property type="project" value="TreeGrafter"/>
</dbReference>
<dbReference type="InterPro" id="IPR036249">
    <property type="entry name" value="Thioredoxin-like_sf"/>
</dbReference>
<protein>
    <recommendedName>
        <fullName evidence="1">glutathione transferase</fullName>
        <ecNumber evidence="1">2.5.1.18</ecNumber>
    </recommendedName>
</protein>
<evidence type="ECO:0000256" key="1">
    <source>
        <dbReference type="ARBA" id="ARBA00012452"/>
    </source>
</evidence>
<dbReference type="Pfam" id="PF02798">
    <property type="entry name" value="GST_N"/>
    <property type="match status" value="1"/>
</dbReference>
<dbReference type="InterPro" id="IPR036282">
    <property type="entry name" value="Glutathione-S-Trfase_C_sf"/>
</dbReference>
<keyword evidence="2" id="KW-0808">Transferase</keyword>
<evidence type="ECO:0000259" key="6">
    <source>
        <dbReference type="PROSITE" id="PS50405"/>
    </source>
</evidence>
<keyword evidence="7" id="KW-1185">Reference proteome</keyword>
<dbReference type="KEGG" id="mcha:111024555"/>
<dbReference type="RefSeq" id="XP_022157954.1">
    <property type="nucleotide sequence ID" value="XM_022302262.1"/>
</dbReference>
<dbReference type="PROSITE" id="PS50404">
    <property type="entry name" value="GST_NTER"/>
    <property type="match status" value="1"/>
</dbReference>
<evidence type="ECO:0000256" key="2">
    <source>
        <dbReference type="ARBA" id="ARBA00022679"/>
    </source>
</evidence>
<dbReference type="SUPFAM" id="SSF52833">
    <property type="entry name" value="Thioredoxin-like"/>
    <property type="match status" value="1"/>
</dbReference>
<evidence type="ECO:0000313" key="8">
    <source>
        <dbReference type="RefSeq" id="XP_022157954.1"/>
    </source>
</evidence>
<evidence type="ECO:0000256" key="3">
    <source>
        <dbReference type="ARBA" id="ARBA00047960"/>
    </source>
</evidence>
<feature type="domain" description="GST C-terminal" evidence="6">
    <location>
        <begin position="87"/>
        <end position="214"/>
    </location>
</feature>